<feature type="non-terminal residue" evidence="3">
    <location>
        <position position="395"/>
    </location>
</feature>
<keyword evidence="2" id="KW-0812">Transmembrane</keyword>
<name>K2MUM7_TRYCR</name>
<feature type="compositionally biased region" description="Basic and acidic residues" evidence="1">
    <location>
        <begin position="208"/>
        <end position="219"/>
    </location>
</feature>
<protein>
    <recommendedName>
        <fullName evidence="5">Mucin-associated surface protein (MASP)</fullName>
    </recommendedName>
</protein>
<keyword evidence="4" id="KW-1185">Reference proteome</keyword>
<feature type="compositionally biased region" description="Gly residues" evidence="1">
    <location>
        <begin position="223"/>
        <end position="235"/>
    </location>
</feature>
<feature type="compositionally biased region" description="Low complexity" evidence="1">
    <location>
        <begin position="278"/>
        <end position="298"/>
    </location>
</feature>
<organism evidence="3 4">
    <name type="scientific">Trypanosoma cruzi marinkellei</name>
    <dbReference type="NCBI Taxonomy" id="85056"/>
    <lineage>
        <taxon>Eukaryota</taxon>
        <taxon>Discoba</taxon>
        <taxon>Euglenozoa</taxon>
        <taxon>Kinetoplastea</taxon>
        <taxon>Metakinetoplastina</taxon>
        <taxon>Trypanosomatida</taxon>
        <taxon>Trypanosomatidae</taxon>
        <taxon>Trypanosoma</taxon>
        <taxon>Schizotrypanum</taxon>
    </lineage>
</organism>
<feature type="transmembrane region" description="Helical" evidence="2">
    <location>
        <begin position="146"/>
        <end position="166"/>
    </location>
</feature>
<evidence type="ECO:0008006" key="5">
    <source>
        <dbReference type="Google" id="ProtNLM"/>
    </source>
</evidence>
<keyword evidence="2" id="KW-1133">Transmembrane helix</keyword>
<feature type="transmembrane region" description="Helical" evidence="2">
    <location>
        <begin position="124"/>
        <end position="140"/>
    </location>
</feature>
<evidence type="ECO:0000256" key="1">
    <source>
        <dbReference type="SAM" id="MobiDB-lite"/>
    </source>
</evidence>
<feature type="region of interest" description="Disordered" evidence="1">
    <location>
        <begin position="177"/>
        <end position="244"/>
    </location>
</feature>
<accession>K2MUM7</accession>
<reference evidence="3 4" key="1">
    <citation type="journal article" date="2012" name="BMC Genomics">
        <title>Comparative genomic analysis of human infective Trypanosoma cruzi lineages with the bat-restricted subspecies T. cruzi marinkellei.</title>
        <authorList>
            <person name="Franzen O."/>
            <person name="Talavera-Lopez C."/>
            <person name="Ochaya S."/>
            <person name="Butler C.E."/>
            <person name="Messenger L.A."/>
            <person name="Lewis M.D."/>
            <person name="Llewellyn M.S."/>
            <person name="Marinkelle C.J."/>
            <person name="Tyler K.M."/>
            <person name="Miles M.A."/>
            <person name="Andersson B."/>
        </authorList>
    </citation>
    <scope>NUCLEOTIDE SEQUENCE [LARGE SCALE GENOMIC DNA]</scope>
    <source>
        <strain evidence="3 4">B7</strain>
    </source>
</reference>
<proteinExistence type="predicted"/>
<keyword evidence="2" id="KW-0472">Membrane</keyword>
<feature type="region of interest" description="Disordered" evidence="1">
    <location>
        <begin position="256"/>
        <end position="395"/>
    </location>
</feature>
<comment type="caution">
    <text evidence="3">The sequence shown here is derived from an EMBL/GenBank/DDBJ whole genome shotgun (WGS) entry which is preliminary data.</text>
</comment>
<dbReference type="Proteomes" id="UP000007350">
    <property type="component" value="Unassembled WGS sequence"/>
</dbReference>
<evidence type="ECO:0000313" key="4">
    <source>
        <dbReference type="Proteomes" id="UP000007350"/>
    </source>
</evidence>
<evidence type="ECO:0000313" key="3">
    <source>
        <dbReference type="EMBL" id="EKF38963.1"/>
    </source>
</evidence>
<dbReference type="EMBL" id="AHKC01002867">
    <property type="protein sequence ID" value="EKF38963.1"/>
    <property type="molecule type" value="Genomic_DNA"/>
</dbReference>
<evidence type="ECO:0000256" key="2">
    <source>
        <dbReference type="SAM" id="Phobius"/>
    </source>
</evidence>
<dbReference type="AlphaFoldDB" id="K2MUM7"/>
<feature type="compositionally biased region" description="Polar residues" evidence="1">
    <location>
        <begin position="374"/>
        <end position="395"/>
    </location>
</feature>
<feature type="compositionally biased region" description="Low complexity" evidence="1">
    <location>
        <begin position="313"/>
        <end position="353"/>
    </location>
</feature>
<feature type="compositionally biased region" description="Polar residues" evidence="1">
    <location>
        <begin position="193"/>
        <end position="204"/>
    </location>
</feature>
<sequence length="395" mass="41523">MKWRVLKEIEGRGKLGCPCDEYWLRFTVEHEFFWRVEIPPLLSHCLCVAVGAAPILFCVCVPSVRGADTTDRSRRMYMWWSLVCRSCLLLPPPSVCWCCGRAVFVCVVCGVCCCRWWHLLLCRVFLLFCVDGLLVCAEGYTQVTGVMAMMMTGRVLLVCALCVLWCGASQASTAERDDKVGQSTGGVIGAGHTLSSEESQSNPSGEAPKPDAAPRRSESQHSSGGGAAGKQGQGLEGTASGRPNEVQGEVLKQLGEGRTPQLSPTAAIATIGPPTPLPAKSSPPQLPSSSPSAQTLSSGADILQKPATDGDSESSGTTTEPQPANNSQPQSQLMAGGTETEAAALTGAPPAEGKAASPEENDLGKSEVAAGEQELNQTDGRETQTTTKATVNAAP</sequence>
<gene>
    <name evidence="3" type="ORF">MOQ_000820</name>
</gene>